<dbReference type="PANTHER" id="PTHR43045:SF1">
    <property type="entry name" value="SHIKIMATE TRANSPORTER"/>
    <property type="match status" value="1"/>
</dbReference>
<feature type="transmembrane region" description="Helical" evidence="4">
    <location>
        <begin position="60"/>
        <end position="77"/>
    </location>
</feature>
<keyword evidence="6" id="KW-1185">Reference proteome</keyword>
<evidence type="ECO:0000313" key="5">
    <source>
        <dbReference type="EMBL" id="KUL29697.1"/>
    </source>
</evidence>
<keyword evidence="4" id="KW-0472">Membrane</keyword>
<organism evidence="5 6">
    <name type="scientific">Actinoplanes awajinensis subsp. mycoplanecinus</name>
    <dbReference type="NCBI Taxonomy" id="135947"/>
    <lineage>
        <taxon>Bacteria</taxon>
        <taxon>Bacillati</taxon>
        <taxon>Actinomycetota</taxon>
        <taxon>Actinomycetes</taxon>
        <taxon>Micromonosporales</taxon>
        <taxon>Micromonosporaceae</taxon>
        <taxon>Actinoplanes</taxon>
    </lineage>
</organism>
<protein>
    <recommendedName>
        <fullName evidence="7">Major facilitator superfamily (MFS) profile domain-containing protein</fullName>
    </recommendedName>
</protein>
<evidence type="ECO:0000256" key="1">
    <source>
        <dbReference type="ARBA" id="ARBA00004651"/>
    </source>
</evidence>
<evidence type="ECO:0000256" key="4">
    <source>
        <dbReference type="SAM" id="Phobius"/>
    </source>
</evidence>
<dbReference type="PANTHER" id="PTHR43045">
    <property type="entry name" value="SHIKIMATE TRANSPORTER"/>
    <property type="match status" value="1"/>
</dbReference>
<keyword evidence="4" id="KW-0812">Transmembrane</keyword>
<sequence>MVRLADRRRLIVVASRGRGNAALAARSAWIGSALEYYDFFLYGTAAALVFGRVFFPEGDAAVGTLVALATFGVGYAASRCAAGRATPALAFARLQPPISRFTSGAVLR</sequence>
<gene>
    <name evidence="5" type="ORF">ADL15_26680</name>
</gene>
<dbReference type="GO" id="GO:0005886">
    <property type="term" value="C:plasma membrane"/>
    <property type="evidence" value="ECO:0007669"/>
    <property type="project" value="UniProtKB-SubCell"/>
</dbReference>
<keyword evidence="3" id="KW-1003">Cell membrane</keyword>
<keyword evidence="4" id="KW-1133">Transmembrane helix</keyword>
<name>A0A117MQ55_9ACTN</name>
<dbReference type="Proteomes" id="UP000053244">
    <property type="component" value="Unassembled WGS sequence"/>
</dbReference>
<feature type="transmembrane region" description="Helical" evidence="4">
    <location>
        <begin position="36"/>
        <end position="54"/>
    </location>
</feature>
<reference evidence="5 6" key="1">
    <citation type="submission" date="2015-10" db="EMBL/GenBank/DDBJ databases">
        <authorList>
            <person name="Gilbert D.G."/>
        </authorList>
    </citation>
    <scope>NUCLEOTIDE SEQUENCE [LARGE SCALE GENOMIC DNA]</scope>
    <source>
        <strain evidence="5 6">NRRL B-16712</strain>
    </source>
</reference>
<dbReference type="EMBL" id="LLZH01000276">
    <property type="protein sequence ID" value="KUL29697.1"/>
    <property type="molecule type" value="Genomic_DNA"/>
</dbReference>
<evidence type="ECO:0008006" key="7">
    <source>
        <dbReference type="Google" id="ProtNLM"/>
    </source>
</evidence>
<evidence type="ECO:0000256" key="3">
    <source>
        <dbReference type="ARBA" id="ARBA00022475"/>
    </source>
</evidence>
<accession>A0A117MQ55</accession>
<evidence type="ECO:0000256" key="2">
    <source>
        <dbReference type="ARBA" id="ARBA00022448"/>
    </source>
</evidence>
<comment type="caution">
    <text evidence="5">The sequence shown here is derived from an EMBL/GenBank/DDBJ whole genome shotgun (WGS) entry which is preliminary data.</text>
</comment>
<keyword evidence="2" id="KW-0813">Transport</keyword>
<proteinExistence type="predicted"/>
<comment type="subcellular location">
    <subcellularLocation>
        <location evidence="1">Cell membrane</location>
        <topology evidence="1">Multi-pass membrane protein</topology>
    </subcellularLocation>
</comment>
<dbReference type="AlphaFoldDB" id="A0A117MQ55"/>
<evidence type="ECO:0000313" key="6">
    <source>
        <dbReference type="Proteomes" id="UP000053244"/>
    </source>
</evidence>